<dbReference type="PRINTS" id="PR00039">
    <property type="entry name" value="HTHLYSR"/>
</dbReference>
<evidence type="ECO:0000256" key="4">
    <source>
        <dbReference type="ARBA" id="ARBA00023163"/>
    </source>
</evidence>
<dbReference type="GO" id="GO:0003700">
    <property type="term" value="F:DNA-binding transcription factor activity"/>
    <property type="evidence" value="ECO:0007669"/>
    <property type="project" value="InterPro"/>
</dbReference>
<dbReference type="SUPFAM" id="SSF46785">
    <property type="entry name" value="Winged helix' DNA-binding domain"/>
    <property type="match status" value="1"/>
</dbReference>
<sequence length="308" mass="35243">MQNLHLTAQQIRIFESVARNKSYTKAAEELYLSQPAVSIQIKRIEENNDVKLIEVVGKRLYLTRAGEQMYKSCQKILDELKDLNISIKSAQQKVEGELTMAVVTPAKYFMPYILKSFLNRYPNVIPRITVVNRRRILDELKQNQYDLAIMGRVPEEYKMEAFPFFKSDLVVIAPPKHPLAKVKNITQDQIANENFILREKGSGIRIATEELFAKNGVQIEPYMELGSTESIKQAVMAGLGISVIPQHAIRIESKHGHLEILDVEGFPLNRDWYVVKLEQKTPPPPAQAFLEFLHSVDINKLLARSDTR</sequence>
<dbReference type="SUPFAM" id="SSF53850">
    <property type="entry name" value="Periplasmic binding protein-like II"/>
    <property type="match status" value="1"/>
</dbReference>
<keyword evidence="4" id="KW-0804">Transcription</keyword>
<dbReference type="Gene3D" id="3.40.190.290">
    <property type="match status" value="1"/>
</dbReference>
<dbReference type="GO" id="GO:0000976">
    <property type="term" value="F:transcription cis-regulatory region binding"/>
    <property type="evidence" value="ECO:0007669"/>
    <property type="project" value="TreeGrafter"/>
</dbReference>
<dbReference type="EMBL" id="JMIU01000001">
    <property type="protein sequence ID" value="KDN96368.1"/>
    <property type="molecule type" value="Genomic_DNA"/>
</dbReference>
<dbReference type="AlphaFoldDB" id="Q75W46"/>
<keyword evidence="8" id="KW-1185">Reference proteome</keyword>
<dbReference type="EMBL" id="AB122069">
    <property type="protein sequence ID" value="BAD15306.1"/>
    <property type="molecule type" value="Genomic_DNA"/>
</dbReference>
<dbReference type="InterPro" id="IPR036388">
    <property type="entry name" value="WH-like_DNA-bd_sf"/>
</dbReference>
<dbReference type="Gene3D" id="1.10.10.10">
    <property type="entry name" value="Winged helix-like DNA-binding domain superfamily/Winged helix DNA-binding domain"/>
    <property type="match status" value="1"/>
</dbReference>
<dbReference type="PROSITE" id="PS50931">
    <property type="entry name" value="HTH_LYSR"/>
    <property type="match status" value="1"/>
</dbReference>
<dbReference type="PANTHER" id="PTHR30126">
    <property type="entry name" value="HTH-TYPE TRANSCRIPTIONAL REGULATOR"/>
    <property type="match status" value="1"/>
</dbReference>
<dbReference type="FunFam" id="1.10.10.10:FF:000001">
    <property type="entry name" value="LysR family transcriptional regulator"/>
    <property type="match status" value="1"/>
</dbReference>
<reference evidence="6" key="1">
    <citation type="journal article" date="2004" name="J. Bacteriol.">
        <title>CO2-responsive expression and gene organization of three ribulose-1,5-bisphosphate carboxylase/oxygenase enzymes and carboxysomes in Hydrogenovibrio marinus strain MH-110.</title>
        <authorList>
            <person name="Yoshizawa Y."/>
            <person name="Toyoda K."/>
            <person name="Arai H."/>
            <person name="Ishii M."/>
            <person name="Igarashi Y."/>
        </authorList>
    </citation>
    <scope>NUCLEOTIDE SEQUENCE</scope>
    <source>
        <strain evidence="6">MH-110</strain>
    </source>
</reference>
<gene>
    <name evidence="6" type="primary">cbbR1</name>
    <name evidence="7" type="ORF">EI16_08835</name>
</gene>
<keyword evidence="2" id="KW-0805">Transcription regulation</keyword>
<comment type="similarity">
    <text evidence="1">Belongs to the LysR transcriptional regulatory family.</text>
</comment>
<dbReference type="Pfam" id="PF03466">
    <property type="entry name" value="LysR_substrate"/>
    <property type="match status" value="1"/>
</dbReference>
<dbReference type="PANTHER" id="PTHR30126:SF5">
    <property type="entry name" value="HTH-TYPE TRANSCRIPTIONAL ACTIVATOR CMPR"/>
    <property type="match status" value="1"/>
</dbReference>
<dbReference type="CDD" id="cd08419">
    <property type="entry name" value="PBP2_CbbR_RubisCO_like"/>
    <property type="match status" value="1"/>
</dbReference>
<name>Q75W46_HYDMR</name>
<evidence type="ECO:0000313" key="8">
    <source>
        <dbReference type="Proteomes" id="UP000027341"/>
    </source>
</evidence>
<organism evidence="6">
    <name type="scientific">Hydrogenovibrio marinus</name>
    <dbReference type="NCBI Taxonomy" id="28885"/>
    <lineage>
        <taxon>Bacteria</taxon>
        <taxon>Pseudomonadati</taxon>
        <taxon>Pseudomonadota</taxon>
        <taxon>Gammaproteobacteria</taxon>
        <taxon>Thiotrichales</taxon>
        <taxon>Piscirickettsiaceae</taxon>
        <taxon>Hydrogenovibrio</taxon>
    </lineage>
</organism>
<evidence type="ECO:0000256" key="2">
    <source>
        <dbReference type="ARBA" id="ARBA00023015"/>
    </source>
</evidence>
<feature type="domain" description="HTH lysR-type" evidence="5">
    <location>
        <begin position="6"/>
        <end position="63"/>
    </location>
</feature>
<dbReference type="Proteomes" id="UP000027341">
    <property type="component" value="Unassembled WGS sequence"/>
</dbReference>
<keyword evidence="3" id="KW-0238">DNA-binding</keyword>
<dbReference type="InterPro" id="IPR000847">
    <property type="entry name" value="LysR_HTH_N"/>
</dbReference>
<dbReference type="Pfam" id="PF00126">
    <property type="entry name" value="HTH_1"/>
    <property type="match status" value="1"/>
</dbReference>
<dbReference type="InterPro" id="IPR005119">
    <property type="entry name" value="LysR_subst-bd"/>
</dbReference>
<evidence type="ECO:0000313" key="6">
    <source>
        <dbReference type="EMBL" id="BAD15306.1"/>
    </source>
</evidence>
<evidence type="ECO:0000256" key="1">
    <source>
        <dbReference type="ARBA" id="ARBA00009437"/>
    </source>
</evidence>
<dbReference type="RefSeq" id="WP_029912387.1">
    <property type="nucleotide sequence ID" value="NZ_AP020335.1"/>
</dbReference>
<accession>Q75W46</accession>
<dbReference type="STRING" id="28885.EI16_08835"/>
<dbReference type="InterPro" id="IPR036390">
    <property type="entry name" value="WH_DNA-bd_sf"/>
</dbReference>
<protein>
    <submittedName>
        <fullName evidence="6">CbbR1</fullName>
    </submittedName>
    <submittedName>
        <fullName evidence="7">LysR family transcriptional regulator</fullName>
    </submittedName>
</protein>
<evidence type="ECO:0000256" key="3">
    <source>
        <dbReference type="ARBA" id="ARBA00023125"/>
    </source>
</evidence>
<proteinExistence type="inferred from homology"/>
<evidence type="ECO:0000259" key="5">
    <source>
        <dbReference type="PROSITE" id="PS50931"/>
    </source>
</evidence>
<reference evidence="7 8" key="2">
    <citation type="submission" date="2014-04" db="EMBL/GenBank/DDBJ databases">
        <title>Draft genome sequence of Hydrogenovibrio marinus MH-110, a model organism for aerobic H2 metabolism.</title>
        <authorList>
            <person name="Cha H.J."/>
            <person name="Jo B.H."/>
            <person name="Hwang B.H."/>
        </authorList>
    </citation>
    <scope>NUCLEOTIDE SEQUENCE [LARGE SCALE GENOMIC DNA]</scope>
    <source>
        <strain evidence="7 8">MH-110</strain>
    </source>
</reference>
<evidence type="ECO:0000313" key="7">
    <source>
        <dbReference type="EMBL" id="KDN96368.1"/>
    </source>
</evidence>